<dbReference type="GO" id="GO:0016301">
    <property type="term" value="F:kinase activity"/>
    <property type="evidence" value="ECO:0007669"/>
    <property type="project" value="UniProtKB-KW"/>
</dbReference>
<dbReference type="InterPro" id="IPR050306">
    <property type="entry name" value="PfkB_Carbo_kinase"/>
</dbReference>
<dbReference type="EMBL" id="CSTD01000001">
    <property type="protein sequence ID" value="CPR03609.1"/>
    <property type="molecule type" value="Genomic_DNA"/>
</dbReference>
<organism evidence="5 6">
    <name type="scientific">Mycobacterium bohemicum DSM 44277</name>
    <dbReference type="NCBI Taxonomy" id="1236609"/>
    <lineage>
        <taxon>Bacteria</taxon>
        <taxon>Bacillati</taxon>
        <taxon>Actinomycetota</taxon>
        <taxon>Actinomycetes</taxon>
        <taxon>Mycobacteriales</taxon>
        <taxon>Mycobacteriaceae</taxon>
        <taxon>Mycobacterium</taxon>
    </lineage>
</organism>
<dbReference type="InterPro" id="IPR002173">
    <property type="entry name" value="Carboh/pur_kinase_PfkB_CS"/>
</dbReference>
<feature type="domain" description="Carbohydrate kinase PfkB" evidence="4">
    <location>
        <begin position="64"/>
        <end position="346"/>
    </location>
</feature>
<evidence type="ECO:0000313" key="5">
    <source>
        <dbReference type="EMBL" id="CPR03609.1"/>
    </source>
</evidence>
<evidence type="ECO:0000313" key="6">
    <source>
        <dbReference type="Proteomes" id="UP000198875"/>
    </source>
</evidence>
<dbReference type="AlphaFoldDB" id="A0A0U0W2K3"/>
<reference evidence="5 6" key="1">
    <citation type="submission" date="2015-03" db="EMBL/GenBank/DDBJ databases">
        <authorList>
            <person name="Murphy D."/>
        </authorList>
    </citation>
    <scope>NUCLEOTIDE SEQUENCE [LARGE SCALE GENOMIC DNA]</scope>
    <source>
        <strain evidence="5 6">DSM 44277</strain>
    </source>
</reference>
<accession>A0A0U0W2K3</accession>
<evidence type="ECO:0000256" key="3">
    <source>
        <dbReference type="ARBA" id="ARBA00022777"/>
    </source>
</evidence>
<dbReference type="SUPFAM" id="SSF53613">
    <property type="entry name" value="Ribokinase-like"/>
    <property type="match status" value="1"/>
</dbReference>
<dbReference type="CDD" id="cd01942">
    <property type="entry name" value="ribokinase_group_A"/>
    <property type="match status" value="1"/>
</dbReference>
<protein>
    <submittedName>
        <fullName evidence="5">Carbohydrate kinase</fullName>
    </submittedName>
</protein>
<dbReference type="PROSITE" id="PS00583">
    <property type="entry name" value="PFKB_KINASES_1"/>
    <property type="match status" value="1"/>
</dbReference>
<dbReference type="Proteomes" id="UP000198875">
    <property type="component" value="Unassembled WGS sequence"/>
</dbReference>
<evidence type="ECO:0000256" key="1">
    <source>
        <dbReference type="ARBA" id="ARBA00010688"/>
    </source>
</evidence>
<evidence type="ECO:0000256" key="2">
    <source>
        <dbReference type="ARBA" id="ARBA00022679"/>
    </source>
</evidence>
<dbReference type="Pfam" id="PF00294">
    <property type="entry name" value="PfkB"/>
    <property type="match status" value="1"/>
</dbReference>
<dbReference type="InterPro" id="IPR029056">
    <property type="entry name" value="Ribokinase-like"/>
</dbReference>
<gene>
    <name evidence="5" type="primary">cbhK</name>
    <name evidence="5" type="ORF">BN971_00327</name>
</gene>
<sequence length="375" mass="39655">MVVDGTTSGKTSAVGPTPCVARVLLGRLAHRFLAHAALRKIGSLTKKGEEFVTIAVTGSIATDHLMRFPGRFSEQLLPEHLQKVSLSFLVDDLVIHRGGVAGNIAFAIGVLGGDVALVGAAGDDFGGYRDWLQSHGVNCDHVLVSDSAHTARFTCTTDVDMAQIASFYPGAMSEARNIKLADVVSAIGTPELVIIGANDPDAMRVHTEECRKLGLPFAADPSQQLARLSGEEIRTLVDGAKYLFTNDYEWDLMLSKTGWTDADVMAQVELRVTTLGPKGVDIVEPDGTTTHVDVVPETSQTDPTGVGDAFRAGFLTGRSAGLSLERSAQLGSLVAVLVLESTGTQEWAWDHEVAATRLAGAYGEDAAAEITAVLA</sequence>
<dbReference type="PANTHER" id="PTHR43085:SF46">
    <property type="entry name" value="ADENOSINE KINASE"/>
    <property type="match status" value="1"/>
</dbReference>
<comment type="similarity">
    <text evidence="1">Belongs to the carbohydrate kinase PfkB family.</text>
</comment>
<name>A0A0U0W2K3_MYCBE</name>
<keyword evidence="3 5" id="KW-0418">Kinase</keyword>
<dbReference type="Gene3D" id="3.40.1190.20">
    <property type="match status" value="1"/>
</dbReference>
<proteinExistence type="inferred from homology"/>
<dbReference type="InterPro" id="IPR011611">
    <property type="entry name" value="PfkB_dom"/>
</dbReference>
<dbReference type="PANTHER" id="PTHR43085">
    <property type="entry name" value="HEXOKINASE FAMILY MEMBER"/>
    <property type="match status" value="1"/>
</dbReference>
<evidence type="ECO:0000259" key="4">
    <source>
        <dbReference type="Pfam" id="PF00294"/>
    </source>
</evidence>
<keyword evidence="2" id="KW-0808">Transferase</keyword>